<dbReference type="Proteomes" id="UP001060215">
    <property type="component" value="Chromosome 9"/>
</dbReference>
<reference evidence="1 2" key="1">
    <citation type="journal article" date="2022" name="Plant J.">
        <title>Chromosome-level genome of Camellia lanceoleosa provides a valuable resource for understanding genome evolution and self-incompatibility.</title>
        <authorList>
            <person name="Gong W."/>
            <person name="Xiao S."/>
            <person name="Wang L."/>
            <person name="Liao Z."/>
            <person name="Chang Y."/>
            <person name="Mo W."/>
            <person name="Hu G."/>
            <person name="Li W."/>
            <person name="Zhao G."/>
            <person name="Zhu H."/>
            <person name="Hu X."/>
            <person name="Ji K."/>
            <person name="Xiang X."/>
            <person name="Song Q."/>
            <person name="Yuan D."/>
            <person name="Jin S."/>
            <person name="Zhang L."/>
        </authorList>
    </citation>
    <scope>NUCLEOTIDE SEQUENCE [LARGE SCALE GENOMIC DNA]</scope>
    <source>
        <strain evidence="1">SQ_2022a</strain>
    </source>
</reference>
<evidence type="ECO:0000313" key="1">
    <source>
        <dbReference type="EMBL" id="KAI8004508.1"/>
    </source>
</evidence>
<keyword evidence="2" id="KW-1185">Reference proteome</keyword>
<name>A0ACC0GV77_9ERIC</name>
<proteinExistence type="predicted"/>
<gene>
    <name evidence="1" type="ORF">LOK49_LG08G03423</name>
</gene>
<evidence type="ECO:0000313" key="2">
    <source>
        <dbReference type="Proteomes" id="UP001060215"/>
    </source>
</evidence>
<organism evidence="1 2">
    <name type="scientific">Camellia lanceoleosa</name>
    <dbReference type="NCBI Taxonomy" id="1840588"/>
    <lineage>
        <taxon>Eukaryota</taxon>
        <taxon>Viridiplantae</taxon>
        <taxon>Streptophyta</taxon>
        <taxon>Embryophyta</taxon>
        <taxon>Tracheophyta</taxon>
        <taxon>Spermatophyta</taxon>
        <taxon>Magnoliopsida</taxon>
        <taxon>eudicotyledons</taxon>
        <taxon>Gunneridae</taxon>
        <taxon>Pentapetalae</taxon>
        <taxon>asterids</taxon>
        <taxon>Ericales</taxon>
        <taxon>Theaceae</taxon>
        <taxon>Camellia</taxon>
    </lineage>
</organism>
<accession>A0ACC0GV77</accession>
<sequence>MTHPSSYKPTHTERDREGEKEASKQAAQGKANSLSASLNKMETFLFTSESVNEGHPDKLCDQISDAVLDACLAQDPDSKVAQKLAPRPTWSWFSADHNQGQCLDADNCKVLVNIEQQSPDIAQGVHGHLTKRPEEIGAGDQGHMFGYATDETLN</sequence>
<dbReference type="EMBL" id="CM045766">
    <property type="protein sequence ID" value="KAI8004508.1"/>
    <property type="molecule type" value="Genomic_DNA"/>
</dbReference>
<protein>
    <submittedName>
        <fullName evidence="1">S-adenosylmethionine synthase</fullName>
    </submittedName>
</protein>
<comment type="caution">
    <text evidence="1">The sequence shown here is derived from an EMBL/GenBank/DDBJ whole genome shotgun (WGS) entry which is preliminary data.</text>
</comment>